<sequence>MYFDLTVQIMQYFLNEIIYERLNWEDSKPRTNFGNKNIRNFNKEDFEDLVRILKVKMEMKIKYNEEKEDWRNSFKNSIIGTYKYNYQIAFQSIFNTIAKIKQQNRICNKQKNFQVPKEGTIDDFFVVYQEQKNDNEKLRQITLKIFRKKLELKQRNYKKHILDCQLKMIKIKNRFNPNNKSQNGIKVNQI</sequence>
<accession>A0A8S1MT49</accession>
<gene>
    <name evidence="1" type="ORF">PSON_ATCC_30995.1.T0370120</name>
</gene>
<protein>
    <submittedName>
        <fullName evidence="1">Uncharacterized protein</fullName>
    </submittedName>
</protein>
<dbReference type="AlphaFoldDB" id="A0A8S1MT49"/>
<comment type="caution">
    <text evidence="1">The sequence shown here is derived from an EMBL/GenBank/DDBJ whole genome shotgun (WGS) entry which is preliminary data.</text>
</comment>
<dbReference type="Proteomes" id="UP000692954">
    <property type="component" value="Unassembled WGS sequence"/>
</dbReference>
<organism evidence="1 2">
    <name type="scientific">Paramecium sonneborni</name>
    <dbReference type="NCBI Taxonomy" id="65129"/>
    <lineage>
        <taxon>Eukaryota</taxon>
        <taxon>Sar</taxon>
        <taxon>Alveolata</taxon>
        <taxon>Ciliophora</taxon>
        <taxon>Intramacronucleata</taxon>
        <taxon>Oligohymenophorea</taxon>
        <taxon>Peniculida</taxon>
        <taxon>Parameciidae</taxon>
        <taxon>Paramecium</taxon>
    </lineage>
</organism>
<name>A0A8S1MT49_9CILI</name>
<dbReference type="EMBL" id="CAJJDN010000037">
    <property type="protein sequence ID" value="CAD8078114.1"/>
    <property type="molecule type" value="Genomic_DNA"/>
</dbReference>
<evidence type="ECO:0000313" key="1">
    <source>
        <dbReference type="EMBL" id="CAD8078114.1"/>
    </source>
</evidence>
<evidence type="ECO:0000313" key="2">
    <source>
        <dbReference type="Proteomes" id="UP000692954"/>
    </source>
</evidence>
<reference evidence="1" key="1">
    <citation type="submission" date="2021-01" db="EMBL/GenBank/DDBJ databases">
        <authorList>
            <consortium name="Genoscope - CEA"/>
            <person name="William W."/>
        </authorList>
    </citation>
    <scope>NUCLEOTIDE SEQUENCE</scope>
</reference>
<proteinExistence type="predicted"/>
<keyword evidence="2" id="KW-1185">Reference proteome</keyword>